<evidence type="ECO:0000313" key="1">
    <source>
        <dbReference type="EMBL" id="NYD76023.1"/>
    </source>
</evidence>
<keyword evidence="2" id="KW-1185">Reference proteome</keyword>
<dbReference type="AlphaFoldDB" id="A0A852T5E6"/>
<dbReference type="Proteomes" id="UP000589620">
    <property type="component" value="Unassembled WGS sequence"/>
</dbReference>
<sequence>MPGRDNKAYKAIKPVEGKSRNLVLWLDRTGQKHTEFAGPALIHEPLHLTQRAREPKQYHGQRHRPGKYWFSQLDRHVWHESLFEKWALTFLDFLSPVAAVTPQPCLMQFGDGTYHYPDYFVVHADGTRAILDVHFEGLINDRIRRQFANTQELCDSVGWKYETFTGVEPALLKNVLLLSLYRHPRWAPPDEAHDELLKTVPGLTLGEAIEHYAPDIAPVVTTSQLYSLLWTGHLTAVLTRPFNHSTVLRKGI</sequence>
<proteinExistence type="predicted"/>
<comment type="caution">
    <text evidence="1">The sequence shown here is derived from an EMBL/GenBank/DDBJ whole genome shotgun (WGS) entry which is preliminary data.</text>
</comment>
<evidence type="ECO:0008006" key="3">
    <source>
        <dbReference type="Google" id="ProtNLM"/>
    </source>
</evidence>
<dbReference type="InterPro" id="IPR048000">
    <property type="entry name" value="TnsA-like"/>
</dbReference>
<dbReference type="RefSeq" id="WP_179457779.1">
    <property type="nucleotide sequence ID" value="NZ_BAAAPX010000001.1"/>
</dbReference>
<gene>
    <name evidence="1" type="ORF">BJ963_003542</name>
</gene>
<dbReference type="NCBIfam" id="NF033179">
    <property type="entry name" value="TnsA_like_Actin"/>
    <property type="match status" value="1"/>
</dbReference>
<protein>
    <recommendedName>
        <fullName evidence="3">TnsA-like heteromeric transposase endonuclease subunit</fullName>
    </recommendedName>
</protein>
<evidence type="ECO:0000313" key="2">
    <source>
        <dbReference type="Proteomes" id="UP000589620"/>
    </source>
</evidence>
<reference evidence="1 2" key="1">
    <citation type="submission" date="2020-07" db="EMBL/GenBank/DDBJ databases">
        <title>Sequencing the genomes of 1000 actinobacteria strains.</title>
        <authorList>
            <person name="Klenk H.-P."/>
        </authorList>
    </citation>
    <scope>NUCLEOTIDE SEQUENCE [LARGE SCALE GENOMIC DNA]</scope>
    <source>
        <strain evidence="1 2">DSM 23871</strain>
    </source>
</reference>
<dbReference type="EMBL" id="JACCBJ010000001">
    <property type="protein sequence ID" value="NYD76023.1"/>
    <property type="molecule type" value="Genomic_DNA"/>
</dbReference>
<accession>A0A852T5E6</accession>
<organism evidence="1 2">
    <name type="scientific">Leifsonia soli</name>
    <dbReference type="NCBI Taxonomy" id="582665"/>
    <lineage>
        <taxon>Bacteria</taxon>
        <taxon>Bacillati</taxon>
        <taxon>Actinomycetota</taxon>
        <taxon>Actinomycetes</taxon>
        <taxon>Micrococcales</taxon>
        <taxon>Microbacteriaceae</taxon>
        <taxon>Leifsonia</taxon>
    </lineage>
</organism>
<name>A0A852T5E6_9MICO</name>